<name>A0A9W9IEF3_9EURO</name>
<reference evidence="2" key="2">
    <citation type="journal article" date="2023" name="IMA Fungus">
        <title>Comparative genomic study of the Penicillium genus elucidates a diverse pangenome and 15 lateral gene transfer events.</title>
        <authorList>
            <person name="Petersen C."/>
            <person name="Sorensen T."/>
            <person name="Nielsen M.R."/>
            <person name="Sondergaard T.E."/>
            <person name="Sorensen J.L."/>
            <person name="Fitzpatrick D.A."/>
            <person name="Frisvad J.C."/>
            <person name="Nielsen K.L."/>
        </authorList>
    </citation>
    <scope>NUCLEOTIDE SEQUENCE</scope>
    <source>
        <strain evidence="2">IBT 26290</strain>
    </source>
</reference>
<accession>A0A9W9IEF3</accession>
<reference evidence="2" key="1">
    <citation type="submission" date="2022-11" db="EMBL/GenBank/DDBJ databases">
        <authorList>
            <person name="Petersen C."/>
        </authorList>
    </citation>
    <scope>NUCLEOTIDE SEQUENCE</scope>
    <source>
        <strain evidence="2">IBT 26290</strain>
    </source>
</reference>
<keyword evidence="3" id="KW-1185">Reference proteome</keyword>
<comment type="caution">
    <text evidence="2">The sequence shown here is derived from an EMBL/GenBank/DDBJ whole genome shotgun (WGS) entry which is preliminary data.</text>
</comment>
<dbReference type="GeneID" id="81423301"/>
<evidence type="ECO:0000313" key="3">
    <source>
        <dbReference type="Proteomes" id="UP001149163"/>
    </source>
</evidence>
<organism evidence="2 3">
    <name type="scientific">Penicillium canariense</name>
    <dbReference type="NCBI Taxonomy" id="189055"/>
    <lineage>
        <taxon>Eukaryota</taxon>
        <taxon>Fungi</taxon>
        <taxon>Dikarya</taxon>
        <taxon>Ascomycota</taxon>
        <taxon>Pezizomycotina</taxon>
        <taxon>Eurotiomycetes</taxon>
        <taxon>Eurotiomycetidae</taxon>
        <taxon>Eurotiales</taxon>
        <taxon>Aspergillaceae</taxon>
        <taxon>Penicillium</taxon>
    </lineage>
</organism>
<feature type="region of interest" description="Disordered" evidence="1">
    <location>
        <begin position="29"/>
        <end position="57"/>
    </location>
</feature>
<evidence type="ECO:0000313" key="2">
    <source>
        <dbReference type="EMBL" id="KAJ5176123.1"/>
    </source>
</evidence>
<evidence type="ECO:0000256" key="1">
    <source>
        <dbReference type="SAM" id="MobiDB-lite"/>
    </source>
</evidence>
<dbReference type="Proteomes" id="UP001149163">
    <property type="component" value="Unassembled WGS sequence"/>
</dbReference>
<dbReference type="AlphaFoldDB" id="A0A9W9IEF3"/>
<dbReference type="EMBL" id="JAPQKN010000001">
    <property type="protein sequence ID" value="KAJ5176123.1"/>
    <property type="molecule type" value="Genomic_DNA"/>
</dbReference>
<protein>
    <submittedName>
        <fullName evidence="2">Uncharacterized protein</fullName>
    </submittedName>
</protein>
<proteinExistence type="predicted"/>
<sequence length="124" mass="14264">MPPARQGRLLRTKQAIRRLLRGVGIGRAEEAADVEPSGRVEEAADVESSDNAEAGNIQENRIADETELRWFLPKSNRRPLWERRGRPEMPSFLVPSMDMVPMDRWSMTVRLVSTPYFSQMLIRK</sequence>
<gene>
    <name evidence="2" type="ORF">N7482_002000</name>
</gene>
<dbReference type="RefSeq" id="XP_056547731.1">
    <property type="nucleotide sequence ID" value="XM_056684125.1"/>
</dbReference>